<protein>
    <recommendedName>
        <fullName evidence="1">HTH cro/C1-type domain-containing protein</fullName>
    </recommendedName>
</protein>
<dbReference type="RefSeq" id="WP_258547431.1">
    <property type="nucleotide sequence ID" value="NZ_LEPB01000001.1"/>
</dbReference>
<dbReference type="PROSITE" id="PS50943">
    <property type="entry name" value="HTH_CROC1"/>
    <property type="match status" value="1"/>
</dbReference>
<dbReference type="EMBL" id="LEPB01000001">
    <property type="protein sequence ID" value="RCA11820.1"/>
    <property type="molecule type" value="Genomic_DNA"/>
</dbReference>
<dbReference type="GO" id="GO:0003677">
    <property type="term" value="F:DNA binding"/>
    <property type="evidence" value="ECO:0007669"/>
    <property type="project" value="InterPro"/>
</dbReference>
<dbReference type="Pfam" id="PF01381">
    <property type="entry name" value="HTH_3"/>
    <property type="match status" value="1"/>
</dbReference>
<feature type="domain" description="HTH cro/C1-type" evidence="1">
    <location>
        <begin position="18"/>
        <end position="72"/>
    </location>
</feature>
<organism evidence="2 3">
    <name type="scientific">Enterococcus durans</name>
    <dbReference type="NCBI Taxonomy" id="53345"/>
    <lineage>
        <taxon>Bacteria</taxon>
        <taxon>Bacillati</taxon>
        <taxon>Bacillota</taxon>
        <taxon>Bacilli</taxon>
        <taxon>Lactobacillales</taxon>
        <taxon>Enterococcaceae</taxon>
        <taxon>Enterococcus</taxon>
    </lineage>
</organism>
<name>A0A367CIJ1_9ENTE</name>
<accession>A0A367CIJ1</accession>
<dbReference type="InterPro" id="IPR001387">
    <property type="entry name" value="Cro/C1-type_HTH"/>
</dbReference>
<comment type="caution">
    <text evidence="2">The sequence shown here is derived from an EMBL/GenBank/DDBJ whole genome shotgun (WGS) entry which is preliminary data.</text>
</comment>
<sequence>MKEHKYYFFDKSAIGKRIKAIRENFDCTMEQFGQLIGTTKVAVYNWETGKRFPSDDSLEWIALLGKTTVEWIVYGDIEEYILSLSIIDSSIYTQLKSFYTNHCANNVSLFERYEKATTETRTDIVKQVVNDYARRNLLIYSQLKHVFDSFMLTMEDALSKQDIVELPDDLKSSLSKIKKKSLSHKGIDSLLKSIRNYLEN</sequence>
<dbReference type="SUPFAM" id="SSF47413">
    <property type="entry name" value="lambda repressor-like DNA-binding domains"/>
    <property type="match status" value="1"/>
</dbReference>
<gene>
    <name evidence="2" type="ORF">EA71_00024</name>
</gene>
<evidence type="ECO:0000313" key="3">
    <source>
        <dbReference type="Proteomes" id="UP000252797"/>
    </source>
</evidence>
<dbReference type="Gene3D" id="1.10.260.40">
    <property type="entry name" value="lambda repressor-like DNA-binding domains"/>
    <property type="match status" value="1"/>
</dbReference>
<dbReference type="InterPro" id="IPR010982">
    <property type="entry name" value="Lambda_DNA-bd_dom_sf"/>
</dbReference>
<dbReference type="SMART" id="SM00530">
    <property type="entry name" value="HTH_XRE"/>
    <property type="match status" value="1"/>
</dbReference>
<dbReference type="Proteomes" id="UP000252797">
    <property type="component" value="Unassembled WGS sequence"/>
</dbReference>
<evidence type="ECO:0000259" key="1">
    <source>
        <dbReference type="PROSITE" id="PS50943"/>
    </source>
</evidence>
<dbReference type="CDD" id="cd00093">
    <property type="entry name" value="HTH_XRE"/>
    <property type="match status" value="1"/>
</dbReference>
<proteinExistence type="predicted"/>
<evidence type="ECO:0000313" key="2">
    <source>
        <dbReference type="EMBL" id="RCA11820.1"/>
    </source>
</evidence>
<dbReference type="AlphaFoldDB" id="A0A367CIJ1"/>
<reference evidence="2 3" key="1">
    <citation type="submission" date="2015-06" db="EMBL/GenBank/DDBJ databases">
        <title>The Genome Sequence of Enterococcus durans 4EA1.</title>
        <authorList>
            <consortium name="The Broad Institute Genomics Platform"/>
            <consortium name="The Broad Institute Genome Sequencing Center for Infectious Disease"/>
            <person name="Earl A.M."/>
            <person name="Van Tyne D."/>
            <person name="Lebreton F."/>
            <person name="Saavedra J.T."/>
            <person name="Gilmore M.S."/>
            <person name="Manson Mcguire A."/>
            <person name="Clock S."/>
            <person name="Crupain M."/>
            <person name="Rangan U."/>
            <person name="Young S."/>
            <person name="Abouelleil A."/>
            <person name="Cao P."/>
            <person name="Chapman S.B."/>
            <person name="Griggs A."/>
            <person name="Priest M."/>
            <person name="Shea T."/>
            <person name="Wortman J."/>
            <person name="Nusbaum C."/>
            <person name="Birren B."/>
        </authorList>
    </citation>
    <scope>NUCLEOTIDE SEQUENCE [LARGE SCALE GENOMIC DNA]</scope>
    <source>
        <strain evidence="2 3">4EA1</strain>
    </source>
</reference>